<dbReference type="PANTHER" id="PTHR15398:SF4">
    <property type="entry name" value="BROMODOMAIN-CONTAINING PROTEIN 8 ISOFORM X1"/>
    <property type="match status" value="1"/>
</dbReference>
<accession>A0A1R1XP12</accession>
<feature type="region of interest" description="Disordered" evidence="4">
    <location>
        <begin position="348"/>
        <end position="371"/>
    </location>
</feature>
<evidence type="ECO:0000313" key="7">
    <source>
        <dbReference type="EMBL" id="OMJ16369.1"/>
    </source>
</evidence>
<evidence type="ECO:0000259" key="6">
    <source>
        <dbReference type="PROSITE" id="PS50172"/>
    </source>
</evidence>
<dbReference type="InterPro" id="IPR036420">
    <property type="entry name" value="BRCT_dom_sf"/>
</dbReference>
<evidence type="ECO:0000256" key="3">
    <source>
        <dbReference type="SAM" id="Coils"/>
    </source>
</evidence>
<feature type="region of interest" description="Disordered" evidence="4">
    <location>
        <begin position="211"/>
        <end position="282"/>
    </location>
</feature>
<feature type="region of interest" description="Disordered" evidence="4">
    <location>
        <begin position="1426"/>
        <end position="1524"/>
    </location>
</feature>
<dbReference type="OrthoDB" id="1742084at2759"/>
<evidence type="ECO:0000313" key="8">
    <source>
        <dbReference type="Proteomes" id="UP000187283"/>
    </source>
</evidence>
<feature type="compositionally biased region" description="Polar residues" evidence="4">
    <location>
        <begin position="1324"/>
        <end position="1353"/>
    </location>
</feature>
<dbReference type="PANTHER" id="PTHR15398">
    <property type="entry name" value="BROMODOMAIN-CONTAINING PROTEIN 8"/>
    <property type="match status" value="1"/>
</dbReference>
<comment type="caution">
    <text evidence="7">The sequence shown here is derived from an EMBL/GenBank/DDBJ whole genome shotgun (WGS) entry which is preliminary data.</text>
</comment>
<reference evidence="7 8" key="1">
    <citation type="submission" date="2017-01" db="EMBL/GenBank/DDBJ databases">
        <authorList>
            <person name="Mah S.A."/>
            <person name="Swanson W.J."/>
            <person name="Moy G.W."/>
            <person name="Vacquier V.D."/>
        </authorList>
    </citation>
    <scope>NUCLEOTIDE SEQUENCE [LARGE SCALE GENOMIC DNA]</scope>
    <source>
        <strain evidence="7 8">GSMNP</strain>
    </source>
</reference>
<dbReference type="SUPFAM" id="SSF47370">
    <property type="entry name" value="Bromodomain"/>
    <property type="match status" value="1"/>
</dbReference>
<feature type="compositionally biased region" description="Polar residues" evidence="4">
    <location>
        <begin position="1451"/>
        <end position="1460"/>
    </location>
</feature>
<keyword evidence="1 2" id="KW-0103">Bromodomain</keyword>
<name>A0A1R1XP12_9FUNG</name>
<dbReference type="Proteomes" id="UP000187283">
    <property type="component" value="Unassembled WGS sequence"/>
</dbReference>
<feature type="compositionally biased region" description="Basic and acidic residues" evidence="4">
    <location>
        <begin position="1370"/>
        <end position="1380"/>
    </location>
</feature>
<keyword evidence="3" id="KW-0175">Coiled coil</keyword>
<feature type="compositionally biased region" description="Polar residues" evidence="4">
    <location>
        <begin position="1134"/>
        <end position="1156"/>
    </location>
</feature>
<dbReference type="PRINTS" id="PR00503">
    <property type="entry name" value="BROMODOMAIN"/>
</dbReference>
<evidence type="ECO:0000256" key="4">
    <source>
        <dbReference type="SAM" id="MobiDB-lite"/>
    </source>
</evidence>
<dbReference type="SMART" id="SM00297">
    <property type="entry name" value="BROMO"/>
    <property type="match status" value="1"/>
</dbReference>
<feature type="domain" description="BRCT" evidence="6">
    <location>
        <begin position="579"/>
        <end position="631"/>
    </location>
</feature>
<dbReference type="STRING" id="133412.A0A1R1XP12"/>
<dbReference type="Gene3D" id="3.40.50.10190">
    <property type="entry name" value="BRCT domain"/>
    <property type="match status" value="1"/>
</dbReference>
<protein>
    <submittedName>
        <fullName evidence="7">Bromodomain-containing protein 8</fullName>
    </submittedName>
</protein>
<dbReference type="Pfam" id="PF00439">
    <property type="entry name" value="Bromodomain"/>
    <property type="match status" value="1"/>
</dbReference>
<feature type="compositionally biased region" description="Polar residues" evidence="4">
    <location>
        <begin position="218"/>
        <end position="245"/>
    </location>
</feature>
<gene>
    <name evidence="7" type="ORF">AYI70_g6645</name>
</gene>
<feature type="compositionally biased region" description="Low complexity" evidence="4">
    <location>
        <begin position="1098"/>
        <end position="1109"/>
    </location>
</feature>
<organism evidence="7 8">
    <name type="scientific">Smittium culicis</name>
    <dbReference type="NCBI Taxonomy" id="133412"/>
    <lineage>
        <taxon>Eukaryota</taxon>
        <taxon>Fungi</taxon>
        <taxon>Fungi incertae sedis</taxon>
        <taxon>Zoopagomycota</taxon>
        <taxon>Kickxellomycotina</taxon>
        <taxon>Harpellomycetes</taxon>
        <taxon>Harpellales</taxon>
        <taxon>Legeriomycetaceae</taxon>
        <taxon>Smittium</taxon>
    </lineage>
</organism>
<feature type="coiled-coil region" evidence="3">
    <location>
        <begin position="849"/>
        <end position="876"/>
    </location>
</feature>
<dbReference type="GO" id="GO:0006325">
    <property type="term" value="P:chromatin organization"/>
    <property type="evidence" value="ECO:0007669"/>
    <property type="project" value="UniProtKB-ARBA"/>
</dbReference>
<dbReference type="InterPro" id="IPR001487">
    <property type="entry name" value="Bromodomain"/>
</dbReference>
<dbReference type="PROSITE" id="PS50172">
    <property type="entry name" value="BRCT"/>
    <property type="match status" value="1"/>
</dbReference>
<dbReference type="SUPFAM" id="SSF52113">
    <property type="entry name" value="BRCT domain"/>
    <property type="match status" value="1"/>
</dbReference>
<keyword evidence="8" id="KW-1185">Reference proteome</keyword>
<proteinExistence type="predicted"/>
<sequence length="1524" mass="169934">MICNNENTHTNPQSVINSLDFSKINALLAQFKDFVISSNIGLSPRLIDSSPPNKNNFDDTSVYNADLNYEHSSNPINPSFNSKIQPNPSNKYVAKIQYDSVLAQGDQKNCDHSPSIDSSSSSSIIPSSEMAISQMFKKIPSSSNASNHTKNLSNSNFSATINNSNFKVYNNEVQVRQSSASKNSLAFNKQSPDVSPVATDYFKVNEPSFHVNKDSELPKNTSQSNTVSTIESSHFSESPIHNNTSFHHKPKRIISSFDSYSITPNSSSPPPSKPDLVTHSNSKPENYVLEKFDTVSRNHSIDNIKIKKDEYTFNKSFSNNLKNQLLISTHSSISPKFSLSTLPLQNRNIRNNYKPNNEDSPNENKEEKLKTPLKSTESIKEFLAKQVVPNNDSISNIIIDKPSEPFSIKSFSQQSKTVEVIIESKSQSFEHNSLKISSSGYFSDNIKSTNKRVSYSNFRTTRLLPKSKKLKKSDSLSSFSSFSSIHDFSSLSSFTSSESDLDSKQTNETSSSKKNESLILFATGLSSQEIKILTKFIKKFKNIMNITLLDDYSAYLPHPNLISHTSALSQKAKPVPSLVTHVISGTDDNNFAARTIKYMLGILMGAQIVSIDWVKDSLASDFLVEESEYYIKHDRSTSHFKAHCGPYSGRLSKAGLIEKLFKNYIFIFVLNPYHIRKFTTDSSLSKWNDLLMLIELGKGIVAPFDFIAVVSKRYFPLQKISRLFENFINKSVDFSDNNFNAQGQNNIKYLDLFIEELEKHIKKPYIDLNSHNIIFIVEDDVVKGDDLPLEKSSLEMGIPKQYLNEESKLKTSISNDFENELDPDLSLTVDQNDPDSFIHELSRLSKLLVDNLACESRNLEQEINILKAKFNSLNDTKSTSKETLLEILNHLNLTVPKGTLILYYNLFEEKKVDLSQSDDIIATKNDSKLTCDITEKMNISPELQDFESTEVKNLNPDNNNTITIENSISSANNESEKKSHLIDQNNLAEELTENYDLENIDNTPSKVKIIISDNEPGTDKIQIIDLSAEDSVNIKPTIIDDSENYIDKNMIEISSQNSADIPCSDTSKHPTIFVTDSNSAVSPLPLSPESPLKKSDSSKPTPKSTPTSEKITDATIDDTKLSAQNKVKNNNKKSSPSTAAGSSINTPTSTTPMTLNDSNQFEKQLQQQALNETHQKRWKKNIANVWMDINAHRLGSVFATAIKDVDAPRYSEAIKFPLDLKLIKNRIRDNEITSTNEFYREILLMFQNALMYNHETSQVYKMTLEIIPDAKSIIEQLAATEFAFALTSNPALDDSTPNTASSAPNSSFTNLLGVQANALSSVSKNKNSPAFTASSQTSGERSNSPSNIVQLKSNKSKKSTDFEDSSSLSDLKDPKSEDYSYPKTGLGLGLGLGLESDSDGESLSGASNSDLLTDIDVDYEYGFDSDLFHSPTSSKKKDSLPTDDNEANMMPTANLQSVPDTQKAKRDLDDDEINEGANYLRKKRIDKSTSLSTNKNAVIPSEPSPTPAPTSAQNKKKKKRKSYY</sequence>
<dbReference type="PROSITE" id="PS50014">
    <property type="entry name" value="BROMODOMAIN_2"/>
    <property type="match status" value="1"/>
</dbReference>
<feature type="domain" description="Bromo" evidence="5">
    <location>
        <begin position="1190"/>
        <end position="1260"/>
    </location>
</feature>
<dbReference type="EMBL" id="LSSN01002361">
    <property type="protein sequence ID" value="OMJ16369.1"/>
    <property type="molecule type" value="Genomic_DNA"/>
</dbReference>
<feature type="region of interest" description="Disordered" evidence="4">
    <location>
        <begin position="1324"/>
        <end position="1381"/>
    </location>
</feature>
<evidence type="ECO:0000256" key="2">
    <source>
        <dbReference type="PROSITE-ProRule" id="PRU00035"/>
    </source>
</evidence>
<evidence type="ECO:0000259" key="5">
    <source>
        <dbReference type="PROSITE" id="PS50014"/>
    </source>
</evidence>
<dbReference type="InterPro" id="IPR036427">
    <property type="entry name" value="Bromodomain-like_sf"/>
</dbReference>
<evidence type="ECO:0000256" key="1">
    <source>
        <dbReference type="ARBA" id="ARBA00023117"/>
    </source>
</evidence>
<dbReference type="InterPro" id="IPR001357">
    <property type="entry name" value="BRCT_dom"/>
</dbReference>
<feature type="region of interest" description="Disordered" evidence="4">
    <location>
        <begin position="1070"/>
        <end position="1156"/>
    </location>
</feature>
<dbReference type="GO" id="GO:0035267">
    <property type="term" value="C:NuA4 histone acetyltransferase complex"/>
    <property type="evidence" value="ECO:0007669"/>
    <property type="project" value="TreeGrafter"/>
</dbReference>
<dbReference type="Gene3D" id="1.20.920.10">
    <property type="entry name" value="Bromodomain-like"/>
    <property type="match status" value="1"/>
</dbReference>
<feature type="compositionally biased region" description="Basic residues" evidence="4">
    <location>
        <begin position="1514"/>
        <end position="1524"/>
    </location>
</feature>